<dbReference type="OrthoDB" id="2593732at2759"/>
<dbReference type="PANTHER" id="PTHR36206:SF13">
    <property type="entry name" value="TRANSCRIPTIONAL REGULATORY PROTEIN MOC3"/>
    <property type="match status" value="1"/>
</dbReference>
<keyword evidence="1" id="KW-0479">Metal-binding</keyword>
<dbReference type="SUPFAM" id="SSF57701">
    <property type="entry name" value="Zn2/Cys6 DNA-binding domain"/>
    <property type="match status" value="1"/>
</dbReference>
<feature type="compositionally biased region" description="Polar residues" evidence="7">
    <location>
        <begin position="48"/>
        <end position="66"/>
    </location>
</feature>
<keyword evidence="4" id="KW-0238">DNA-binding</keyword>
<gene>
    <name evidence="9" type="ORF">G7Y89_g12423</name>
</gene>
<keyword evidence="10" id="KW-1185">Reference proteome</keyword>
<dbReference type="PROSITE" id="PS00463">
    <property type="entry name" value="ZN2_CY6_FUNGAL_1"/>
    <property type="match status" value="1"/>
</dbReference>
<evidence type="ECO:0000256" key="3">
    <source>
        <dbReference type="ARBA" id="ARBA00023015"/>
    </source>
</evidence>
<sequence length="616" mass="69524">MDRRVRTGCGTCRRRRVKCDEARPICNRCRSANFHCEGYPAPRRAGKTSPTPSPKQAHSPERTSISELSLRHRDWRQEQLPLYHHFVTTTVLKLFRKDHLSFWRDQVAQMSYGLDLVYEGVLAVGAVHRASLMTCQEGNGLEAANFKVLGLRAYGKTIKLLPSYLSHNTVPDTLAALVVLMLLAYFECFLENPKGAFRHLWAAIQLLRNSEKRLSVKDVSNMVPVIDAMLHLDFLAQNLVPYACSSFLPCSDQAMMESPFWNRSSPEFSGVSQSDAIAAERYRLMWLVCAHNKLSRVIWACWCPASERPTRDELMGFYSEMVLWRATSPATFSGFEGLYSIGASDITALASLPMPLHPYLFSSNEAALNVAMYNGYLGCAVAMINTTDPDPEARELEAFNLVYQNLCIASGLVERHKEKDASQYKPCDSISMGICLILYHGTRRCFSLAWQKWTVAALRQIGREGLSNGLTFANTAEIMWQLESKRYCDNTGQLSDAQENNYLGPIRERLIPLLMPRGGDDQFLAFYFRYGNSDYDGDERTVRVVAKATWKQDVAGNMNSLKIHEYGNDGGLSSRNRPQALELFSSWRQAVEKGWHGYLSNEIQDGFLLTQDGLNG</sequence>
<evidence type="ECO:0000313" key="10">
    <source>
        <dbReference type="Proteomes" id="UP000566819"/>
    </source>
</evidence>
<dbReference type="InterPro" id="IPR052360">
    <property type="entry name" value="Transcr_Regulatory_Proteins"/>
</dbReference>
<evidence type="ECO:0000256" key="7">
    <source>
        <dbReference type="SAM" id="MobiDB-lite"/>
    </source>
</evidence>
<evidence type="ECO:0000256" key="5">
    <source>
        <dbReference type="ARBA" id="ARBA00023163"/>
    </source>
</evidence>
<dbReference type="Gene3D" id="4.10.240.10">
    <property type="entry name" value="Zn(2)-C6 fungal-type DNA-binding domain"/>
    <property type="match status" value="1"/>
</dbReference>
<dbReference type="GO" id="GO:0000981">
    <property type="term" value="F:DNA-binding transcription factor activity, RNA polymerase II-specific"/>
    <property type="evidence" value="ECO:0007669"/>
    <property type="project" value="InterPro"/>
</dbReference>
<name>A0A8H4R969_9HELO</name>
<evidence type="ECO:0000256" key="2">
    <source>
        <dbReference type="ARBA" id="ARBA00022833"/>
    </source>
</evidence>
<evidence type="ECO:0000259" key="8">
    <source>
        <dbReference type="PROSITE" id="PS50048"/>
    </source>
</evidence>
<dbReference type="Pfam" id="PF11951">
    <property type="entry name" value="Fungal_trans_2"/>
    <property type="match status" value="1"/>
</dbReference>
<keyword evidence="5" id="KW-0804">Transcription</keyword>
<organism evidence="9 10">
    <name type="scientific">Cudoniella acicularis</name>
    <dbReference type="NCBI Taxonomy" id="354080"/>
    <lineage>
        <taxon>Eukaryota</taxon>
        <taxon>Fungi</taxon>
        <taxon>Dikarya</taxon>
        <taxon>Ascomycota</taxon>
        <taxon>Pezizomycotina</taxon>
        <taxon>Leotiomycetes</taxon>
        <taxon>Helotiales</taxon>
        <taxon>Tricladiaceae</taxon>
        <taxon>Cudoniella</taxon>
    </lineage>
</organism>
<evidence type="ECO:0000256" key="6">
    <source>
        <dbReference type="ARBA" id="ARBA00023242"/>
    </source>
</evidence>
<dbReference type="CDD" id="cd00067">
    <property type="entry name" value="GAL4"/>
    <property type="match status" value="1"/>
</dbReference>
<keyword evidence="3" id="KW-0805">Transcription regulation</keyword>
<keyword evidence="6" id="KW-0539">Nucleus</keyword>
<comment type="caution">
    <text evidence="9">The sequence shown here is derived from an EMBL/GenBank/DDBJ whole genome shotgun (WGS) entry which is preliminary data.</text>
</comment>
<protein>
    <recommendedName>
        <fullName evidence="8">Zn(2)-C6 fungal-type domain-containing protein</fullName>
    </recommendedName>
</protein>
<proteinExistence type="predicted"/>
<dbReference type="EMBL" id="JAAMPI010001306">
    <property type="protein sequence ID" value="KAF4625742.1"/>
    <property type="molecule type" value="Genomic_DNA"/>
</dbReference>
<evidence type="ECO:0000313" key="9">
    <source>
        <dbReference type="EMBL" id="KAF4625742.1"/>
    </source>
</evidence>
<dbReference type="InterPro" id="IPR001138">
    <property type="entry name" value="Zn2Cys6_DnaBD"/>
</dbReference>
<dbReference type="AlphaFoldDB" id="A0A8H4R969"/>
<evidence type="ECO:0000256" key="4">
    <source>
        <dbReference type="ARBA" id="ARBA00023125"/>
    </source>
</evidence>
<dbReference type="GO" id="GO:0003677">
    <property type="term" value="F:DNA binding"/>
    <property type="evidence" value="ECO:0007669"/>
    <property type="project" value="UniProtKB-KW"/>
</dbReference>
<reference evidence="9 10" key="1">
    <citation type="submission" date="2020-03" db="EMBL/GenBank/DDBJ databases">
        <title>Draft Genome Sequence of Cudoniella acicularis.</title>
        <authorList>
            <person name="Buettner E."/>
            <person name="Kellner H."/>
        </authorList>
    </citation>
    <scope>NUCLEOTIDE SEQUENCE [LARGE SCALE GENOMIC DNA]</scope>
    <source>
        <strain evidence="9 10">DSM 108380</strain>
    </source>
</reference>
<accession>A0A8H4R969</accession>
<dbReference type="SMART" id="SM00066">
    <property type="entry name" value="GAL4"/>
    <property type="match status" value="1"/>
</dbReference>
<feature type="region of interest" description="Disordered" evidence="7">
    <location>
        <begin position="43"/>
        <end position="66"/>
    </location>
</feature>
<keyword evidence="2" id="KW-0862">Zinc</keyword>
<dbReference type="Pfam" id="PF00172">
    <property type="entry name" value="Zn_clus"/>
    <property type="match status" value="1"/>
</dbReference>
<feature type="domain" description="Zn(2)-C6 fungal-type" evidence="8">
    <location>
        <begin position="8"/>
        <end position="36"/>
    </location>
</feature>
<dbReference type="InterPro" id="IPR036864">
    <property type="entry name" value="Zn2-C6_fun-type_DNA-bd_sf"/>
</dbReference>
<dbReference type="InterPro" id="IPR021858">
    <property type="entry name" value="Fun_TF"/>
</dbReference>
<evidence type="ECO:0000256" key="1">
    <source>
        <dbReference type="ARBA" id="ARBA00022723"/>
    </source>
</evidence>
<dbReference type="PANTHER" id="PTHR36206">
    <property type="entry name" value="ASPERCRYPTIN BIOSYNTHESIS CLUSTER-SPECIFIC TRANSCRIPTION REGULATOR ATNN-RELATED"/>
    <property type="match status" value="1"/>
</dbReference>
<dbReference type="GO" id="GO:0008270">
    <property type="term" value="F:zinc ion binding"/>
    <property type="evidence" value="ECO:0007669"/>
    <property type="project" value="InterPro"/>
</dbReference>
<dbReference type="Proteomes" id="UP000566819">
    <property type="component" value="Unassembled WGS sequence"/>
</dbReference>
<dbReference type="PROSITE" id="PS50048">
    <property type="entry name" value="ZN2_CY6_FUNGAL_2"/>
    <property type="match status" value="1"/>
</dbReference>